<sequence>MADLSYIGEATVEAMRKDRPDMQGTCWNITSGKVVGEVMQTPSKDFWGVEKIANNTHSDWGPKQMCDIIVRAERWVDITSLSTPTGKFLGCLGKAFKQLHDTGRPVTIRAFFGNIIGNPTNVYEVMNALKKELPEDTALKIWVGSLRVGLSAQATWNHSKIIAVDGQYILQGGHNMWDAHYLQKNPVRDVSVELEGPVAHDGHIFANWMWQVMSSMDVSLILDDSSLPTMTVCEGQPTRVQLNRFPDSIERQAPQYEAKVGVAAVGVAKIISLGRYGNLQIGSAPANPSDAGLEAMMASARKSIRISQQDLGPLAVPIKFVTVPLPGTVWPTKYFQAIGGALCRGVDVHIMVSNPHSVPGGVKMANYGNGWTCEDVGGMLVKVAMESNPQVPVEEMSRLVSSHLKISYIRSSSKSRDWPDGEHVGNHSKVIIVDEIAHYIGSQNLYIANLCEWGLIFDDADQTAKFMDSYWNPMWQQTFNAKDCLANEVMERALSEWPQYDDSSVEARTLAAAHSLKQICLDAGSVDIKEAKEYLERLGYGVDMEVKGLLDAMEEFHDLDKKKSGHGGDPCCCAVQ</sequence>
<dbReference type="PANTHER" id="PTHR21248:SF22">
    <property type="entry name" value="PHOSPHOLIPASE D"/>
    <property type="match status" value="1"/>
</dbReference>
<evidence type="ECO:0000313" key="3">
    <source>
        <dbReference type="Proteomes" id="UP000626109"/>
    </source>
</evidence>
<dbReference type="EMBL" id="CAJNNW010035418">
    <property type="protein sequence ID" value="CAE8727586.1"/>
    <property type="molecule type" value="Genomic_DNA"/>
</dbReference>
<feature type="domain" description="PLD phosphodiesterase" evidence="1">
    <location>
        <begin position="422"/>
        <end position="449"/>
    </location>
</feature>
<dbReference type="SMART" id="SM00155">
    <property type="entry name" value="PLDc"/>
    <property type="match status" value="2"/>
</dbReference>
<evidence type="ECO:0000259" key="1">
    <source>
        <dbReference type="PROSITE" id="PS50035"/>
    </source>
</evidence>
<dbReference type="SUPFAM" id="SSF56024">
    <property type="entry name" value="Phospholipase D/nuclease"/>
    <property type="match status" value="2"/>
</dbReference>
<comment type="caution">
    <text evidence="2">The sequence shown here is derived from an EMBL/GenBank/DDBJ whole genome shotgun (WGS) entry which is preliminary data.</text>
</comment>
<dbReference type="PROSITE" id="PS50035">
    <property type="entry name" value="PLD"/>
    <property type="match status" value="2"/>
</dbReference>
<organism evidence="2 3">
    <name type="scientific">Polarella glacialis</name>
    <name type="common">Dinoflagellate</name>
    <dbReference type="NCBI Taxonomy" id="89957"/>
    <lineage>
        <taxon>Eukaryota</taxon>
        <taxon>Sar</taxon>
        <taxon>Alveolata</taxon>
        <taxon>Dinophyceae</taxon>
        <taxon>Suessiales</taxon>
        <taxon>Suessiaceae</taxon>
        <taxon>Polarella</taxon>
    </lineage>
</organism>
<reference evidence="2" key="1">
    <citation type="submission" date="2021-02" db="EMBL/GenBank/DDBJ databases">
        <authorList>
            <person name="Dougan E. K."/>
            <person name="Rhodes N."/>
            <person name="Thang M."/>
            <person name="Chan C."/>
        </authorList>
    </citation>
    <scope>NUCLEOTIDE SEQUENCE</scope>
</reference>
<accession>A0A813LGU9</accession>
<proteinExistence type="predicted"/>
<dbReference type="PANTHER" id="PTHR21248">
    <property type="entry name" value="CARDIOLIPIN SYNTHASE"/>
    <property type="match status" value="1"/>
</dbReference>
<protein>
    <recommendedName>
        <fullName evidence="1">PLD phosphodiesterase domain-containing protein</fullName>
    </recommendedName>
</protein>
<gene>
    <name evidence="2" type="ORF">PGLA2088_LOCUS44858</name>
</gene>
<dbReference type="InterPro" id="IPR001736">
    <property type="entry name" value="PLipase_D/transphosphatidylase"/>
</dbReference>
<evidence type="ECO:0000313" key="2">
    <source>
        <dbReference type="EMBL" id="CAE8727586.1"/>
    </source>
</evidence>
<dbReference type="Proteomes" id="UP000626109">
    <property type="component" value="Unassembled WGS sequence"/>
</dbReference>
<name>A0A813LGU9_POLGL</name>
<dbReference type="GO" id="GO:0003824">
    <property type="term" value="F:catalytic activity"/>
    <property type="evidence" value="ECO:0007669"/>
    <property type="project" value="InterPro"/>
</dbReference>
<feature type="domain" description="PLD phosphodiesterase" evidence="1">
    <location>
        <begin position="153"/>
        <end position="180"/>
    </location>
</feature>
<dbReference type="Gene3D" id="3.30.870.10">
    <property type="entry name" value="Endonuclease Chain A"/>
    <property type="match status" value="2"/>
</dbReference>
<dbReference type="AlphaFoldDB" id="A0A813LGU9"/>